<evidence type="ECO:0008006" key="3">
    <source>
        <dbReference type="Google" id="ProtNLM"/>
    </source>
</evidence>
<dbReference type="EMBL" id="BGPR01000425">
    <property type="protein sequence ID" value="GBM19530.1"/>
    <property type="molecule type" value="Genomic_DNA"/>
</dbReference>
<gene>
    <name evidence="1" type="ORF">AVEN_107999_1</name>
</gene>
<keyword evidence="2" id="KW-1185">Reference proteome</keyword>
<sequence length="114" mass="13082">MTPLVHGFLHIMDFKNVHSDRLYKNVSGNDGSRNFVLVTDLSDVSWSRKPTKVDNDSIKALTEQKHRCITQDIAEILNIHHSTVHDHLKKVGYISKVDDIWLPHDPFEQQSPLA</sequence>
<dbReference type="OrthoDB" id="10032414at2759"/>
<comment type="caution">
    <text evidence="1">The sequence shown here is derived from an EMBL/GenBank/DDBJ whole genome shotgun (WGS) entry which is preliminary data.</text>
</comment>
<evidence type="ECO:0000313" key="1">
    <source>
        <dbReference type="EMBL" id="GBM19530.1"/>
    </source>
</evidence>
<organism evidence="1 2">
    <name type="scientific">Araneus ventricosus</name>
    <name type="common">Orbweaver spider</name>
    <name type="synonym">Epeira ventricosa</name>
    <dbReference type="NCBI Taxonomy" id="182803"/>
    <lineage>
        <taxon>Eukaryota</taxon>
        <taxon>Metazoa</taxon>
        <taxon>Ecdysozoa</taxon>
        <taxon>Arthropoda</taxon>
        <taxon>Chelicerata</taxon>
        <taxon>Arachnida</taxon>
        <taxon>Araneae</taxon>
        <taxon>Araneomorphae</taxon>
        <taxon>Entelegynae</taxon>
        <taxon>Araneoidea</taxon>
        <taxon>Araneidae</taxon>
        <taxon>Araneus</taxon>
    </lineage>
</organism>
<dbReference type="Proteomes" id="UP000499080">
    <property type="component" value="Unassembled WGS sequence"/>
</dbReference>
<evidence type="ECO:0000313" key="2">
    <source>
        <dbReference type="Proteomes" id="UP000499080"/>
    </source>
</evidence>
<accession>A0A4Y2DRS6</accession>
<reference evidence="1 2" key="1">
    <citation type="journal article" date="2019" name="Sci. Rep.">
        <title>Orb-weaving spider Araneus ventricosus genome elucidates the spidroin gene catalogue.</title>
        <authorList>
            <person name="Kono N."/>
            <person name="Nakamura H."/>
            <person name="Ohtoshi R."/>
            <person name="Moran D.A.P."/>
            <person name="Shinohara A."/>
            <person name="Yoshida Y."/>
            <person name="Fujiwara M."/>
            <person name="Mori M."/>
            <person name="Tomita M."/>
            <person name="Arakawa K."/>
        </authorList>
    </citation>
    <scope>NUCLEOTIDE SEQUENCE [LARGE SCALE GENOMIC DNA]</scope>
</reference>
<dbReference type="AlphaFoldDB" id="A0A4Y2DRS6"/>
<name>A0A4Y2DRS6_ARAVE</name>
<protein>
    <recommendedName>
        <fullName evidence="3">Histone-lysine N-methyltransferase SETMAR</fullName>
    </recommendedName>
</protein>
<proteinExistence type="predicted"/>